<dbReference type="AlphaFoldDB" id="A0A217EIN3"/>
<accession>A0A217EIN3</accession>
<evidence type="ECO:0000256" key="8">
    <source>
        <dbReference type="ARBA" id="ARBA00034708"/>
    </source>
</evidence>
<evidence type="ECO:0000256" key="5">
    <source>
        <dbReference type="ARBA" id="ARBA00022989"/>
    </source>
</evidence>
<keyword evidence="3" id="KW-1003">Cell membrane</keyword>
<evidence type="ECO:0000256" key="4">
    <source>
        <dbReference type="ARBA" id="ARBA00022692"/>
    </source>
</evidence>
<gene>
    <name evidence="10" type="ORF">SAMN05444584_2123</name>
</gene>
<feature type="transmembrane region" description="Helical" evidence="9">
    <location>
        <begin position="52"/>
        <end position="71"/>
    </location>
</feature>
<dbReference type="GO" id="GO:0005886">
    <property type="term" value="C:plasma membrane"/>
    <property type="evidence" value="ECO:0007669"/>
    <property type="project" value="UniProtKB-SubCell"/>
</dbReference>
<keyword evidence="4 9" id="KW-0812">Transmembrane</keyword>
<keyword evidence="11" id="KW-1185">Reference proteome</keyword>
<dbReference type="PANTHER" id="PTHR33281">
    <property type="entry name" value="UPF0187 PROTEIN YNEE"/>
    <property type="match status" value="1"/>
</dbReference>
<name>A0A217EIN3_9GAMM</name>
<dbReference type="EMBL" id="FZLN01000006">
    <property type="protein sequence ID" value="SNQ30136.1"/>
    <property type="molecule type" value="Genomic_DNA"/>
</dbReference>
<evidence type="ECO:0000256" key="3">
    <source>
        <dbReference type="ARBA" id="ARBA00022475"/>
    </source>
</evidence>
<dbReference type="PANTHER" id="PTHR33281:SF19">
    <property type="entry name" value="VOLTAGE-DEPENDENT ANION CHANNEL-FORMING PROTEIN YNEE"/>
    <property type="match status" value="1"/>
</dbReference>
<dbReference type="OrthoDB" id="445589at2"/>
<evidence type="ECO:0000256" key="6">
    <source>
        <dbReference type="ARBA" id="ARBA00023065"/>
    </source>
</evidence>
<evidence type="ECO:0000256" key="9">
    <source>
        <dbReference type="SAM" id="Phobius"/>
    </source>
</evidence>
<reference evidence="11" key="1">
    <citation type="submission" date="2017-06" db="EMBL/GenBank/DDBJ databases">
        <authorList>
            <person name="Varghese N."/>
            <person name="Submissions S."/>
        </authorList>
    </citation>
    <scope>NUCLEOTIDE SEQUENCE [LARGE SCALE GENOMIC DNA]</scope>
    <source>
        <strain evidence="11">ANC 5114</strain>
    </source>
</reference>
<dbReference type="Proteomes" id="UP000243463">
    <property type="component" value="Unassembled WGS sequence"/>
</dbReference>
<dbReference type="InterPro" id="IPR044669">
    <property type="entry name" value="YneE/VCCN1/2-like"/>
</dbReference>
<evidence type="ECO:0000256" key="7">
    <source>
        <dbReference type="ARBA" id="ARBA00023136"/>
    </source>
</evidence>
<keyword evidence="6" id="KW-0406">Ion transport</keyword>
<dbReference type="RefSeq" id="WP_088824310.1">
    <property type="nucleotide sequence ID" value="NZ_FZLN01000006.1"/>
</dbReference>
<keyword evidence="5 9" id="KW-1133">Transmembrane helix</keyword>
<comment type="subcellular location">
    <subcellularLocation>
        <location evidence="1">Cell membrane</location>
        <topology evidence="1">Multi-pass membrane protein</topology>
    </subcellularLocation>
</comment>
<sequence length="304" mass="34535">MIIRDKNNIFKILFAWKGTVLPQVVPQMMMLFIISLVVEVLSFLQIIHVPQIPTSGGFTIFGVIISIFLVFRNNASYDRWWEGRKLWGSLIASSRHLDRNSKVLPAARRECLIHHTIAFANVLRDRLRQQTADLEQFIETLQLDQETLLYLDQHVNAPQYILGLMQEELLASYRAGEISDIFYTQVNTHIIELGAVQSGCDRIASTPLPYAYLVLLNRAVYCFCFLLPFCLGSVLGLFTPLLVCLLAYLFLGLDKLGAELEEPFGVQNNDLPLDSIVRLIERELLTSLGQPLPPPIEVKNHNLL</sequence>
<evidence type="ECO:0000256" key="2">
    <source>
        <dbReference type="ARBA" id="ARBA00022448"/>
    </source>
</evidence>
<comment type="similarity">
    <text evidence="8">Belongs to the anion channel-forming bestrophin (TC 1.A.46) family.</text>
</comment>
<organism evidence="10 11">
    <name type="scientific">Acinetobacter apis</name>
    <dbReference type="NCBI Taxonomy" id="1229165"/>
    <lineage>
        <taxon>Bacteria</taxon>
        <taxon>Pseudomonadati</taxon>
        <taxon>Pseudomonadota</taxon>
        <taxon>Gammaproteobacteria</taxon>
        <taxon>Moraxellales</taxon>
        <taxon>Moraxellaceae</taxon>
        <taxon>Acinetobacter</taxon>
    </lineage>
</organism>
<evidence type="ECO:0000313" key="11">
    <source>
        <dbReference type="Proteomes" id="UP000243463"/>
    </source>
</evidence>
<dbReference type="GO" id="GO:0005254">
    <property type="term" value="F:chloride channel activity"/>
    <property type="evidence" value="ECO:0007669"/>
    <property type="project" value="InterPro"/>
</dbReference>
<proteinExistence type="inferred from homology"/>
<protein>
    <submittedName>
        <fullName evidence="10">Putative membrane protein</fullName>
    </submittedName>
</protein>
<evidence type="ECO:0000256" key="1">
    <source>
        <dbReference type="ARBA" id="ARBA00004651"/>
    </source>
</evidence>
<keyword evidence="2" id="KW-0813">Transport</keyword>
<feature type="transmembrane region" description="Helical" evidence="9">
    <location>
        <begin position="220"/>
        <end position="251"/>
    </location>
</feature>
<dbReference type="Pfam" id="PF25539">
    <property type="entry name" value="Bestrophin_2"/>
    <property type="match status" value="1"/>
</dbReference>
<keyword evidence="7 9" id="KW-0472">Membrane</keyword>
<feature type="transmembrane region" description="Helical" evidence="9">
    <location>
        <begin position="20"/>
        <end position="46"/>
    </location>
</feature>
<evidence type="ECO:0000313" key="10">
    <source>
        <dbReference type="EMBL" id="SNQ30136.1"/>
    </source>
</evidence>